<dbReference type="GO" id="GO:0030246">
    <property type="term" value="F:carbohydrate binding"/>
    <property type="evidence" value="ECO:0007669"/>
    <property type="project" value="UniProtKB-UniRule"/>
</dbReference>
<evidence type="ECO:0000256" key="7">
    <source>
        <dbReference type="SAM" id="MobiDB-lite"/>
    </source>
</evidence>
<dbReference type="PIRSF" id="PIRSF016020">
    <property type="entry name" value="PHexose_mutarotase"/>
    <property type="match status" value="1"/>
</dbReference>
<evidence type="ECO:0000256" key="1">
    <source>
        <dbReference type="ARBA" id="ARBA00001096"/>
    </source>
</evidence>
<dbReference type="GO" id="GO:0047938">
    <property type="term" value="F:glucose-6-phosphate 1-epimerase activity"/>
    <property type="evidence" value="ECO:0007669"/>
    <property type="project" value="UniProtKB-UniRule"/>
</dbReference>
<evidence type="ECO:0000313" key="9">
    <source>
        <dbReference type="Proteomes" id="UP001374584"/>
    </source>
</evidence>
<proteinExistence type="inferred from homology"/>
<dbReference type="PANTHER" id="PTHR11122:SF31">
    <property type="entry name" value="GLUCOSE-6-PHOSPHATE 1-EPIMERASE"/>
    <property type="match status" value="1"/>
</dbReference>
<evidence type="ECO:0000256" key="3">
    <source>
        <dbReference type="ARBA" id="ARBA00012083"/>
    </source>
</evidence>
<dbReference type="Pfam" id="PF01263">
    <property type="entry name" value="Aldose_epim"/>
    <property type="match status" value="1"/>
</dbReference>
<feature type="binding site" evidence="6">
    <location>
        <position position="108"/>
    </location>
    <ligand>
        <name>substrate</name>
    </ligand>
</feature>
<dbReference type="PANTHER" id="PTHR11122">
    <property type="entry name" value="APOSPORY-ASSOCIATED PROTEIN C-RELATED"/>
    <property type="match status" value="1"/>
</dbReference>
<dbReference type="CDD" id="cd09020">
    <property type="entry name" value="D-hex-6-P-epi_like"/>
    <property type="match status" value="1"/>
</dbReference>
<comment type="similarity">
    <text evidence="2 5">Belongs to the glucose-6-phosphate 1-epimerase family.</text>
</comment>
<keyword evidence="4 5" id="KW-0413">Isomerase</keyword>
<dbReference type="SUPFAM" id="SSF74650">
    <property type="entry name" value="Galactose mutarotase-like"/>
    <property type="match status" value="1"/>
</dbReference>
<comment type="caution">
    <text evidence="8">The sequence shown here is derived from an EMBL/GenBank/DDBJ whole genome shotgun (WGS) entry which is preliminary data.</text>
</comment>
<protein>
    <recommendedName>
        <fullName evidence="3 5">glucose-6-phosphate 1-epimerase</fullName>
        <ecNumber evidence="3 5">5.1.3.15</ecNumber>
    </recommendedName>
</protein>
<evidence type="ECO:0000256" key="4">
    <source>
        <dbReference type="ARBA" id="ARBA00023235"/>
    </source>
</evidence>
<dbReference type="InterPro" id="IPR011013">
    <property type="entry name" value="Gal_mutarotase_sf_dom"/>
</dbReference>
<dbReference type="GO" id="GO:0005975">
    <property type="term" value="P:carbohydrate metabolic process"/>
    <property type="evidence" value="ECO:0007669"/>
    <property type="project" value="InterPro"/>
</dbReference>
<accession>A0AAN9NA43</accession>
<dbReference type="InterPro" id="IPR025532">
    <property type="entry name" value="G6P_1-epimerase"/>
</dbReference>
<dbReference type="EC" id="5.1.3.15" evidence="3 5"/>
<evidence type="ECO:0000256" key="5">
    <source>
        <dbReference type="PIRNR" id="PIRNR016020"/>
    </source>
</evidence>
<sequence>MKNSASTSTSKAGEGAQSSLAKSEKNPLYSGVVELVNDKNGIPQLILKNGDASATISLLGAQVLSWKTKATGELLFVSKKAIFDPPRAVRGGIPICFPQFGNRGALEQHGFARNRIWIIEKDPPHLSGDFSAKVYIDLLLKPYKEDSKIWPHSFEFRLRISLTADGILNLTSRIRNVGSQNFSFCIGYRTYLSVSDVSEVRIEGLETEYYLDNLLQKQQFTEQGGALTFESEVDRIYINSNNMVAVLDHQKKRTFVIRKDGLPDVVIWNPWDKKSKSIVDLGDEEYKQMLCVDGAAVEKPIPLKPGEEWKGRLELSLLQSS</sequence>
<dbReference type="EMBL" id="JAYMYR010000004">
    <property type="protein sequence ID" value="KAK7366703.1"/>
    <property type="molecule type" value="Genomic_DNA"/>
</dbReference>
<reference evidence="8 9" key="1">
    <citation type="submission" date="2024-01" db="EMBL/GenBank/DDBJ databases">
        <title>The genomes of 5 underutilized Papilionoideae crops provide insights into root nodulation and disease resistanc.</title>
        <authorList>
            <person name="Jiang F."/>
        </authorList>
    </citation>
    <scope>NUCLEOTIDE SEQUENCE [LARGE SCALE GENOMIC DNA]</scope>
    <source>
        <strain evidence="8">JINMINGXINNONG_FW02</strain>
        <tissue evidence="8">Leaves</tissue>
    </source>
</reference>
<evidence type="ECO:0000256" key="2">
    <source>
        <dbReference type="ARBA" id="ARBA00005866"/>
    </source>
</evidence>
<dbReference type="InterPro" id="IPR008183">
    <property type="entry name" value="Aldose_1/G6P_1-epimerase"/>
</dbReference>
<dbReference type="GO" id="GO:0005737">
    <property type="term" value="C:cytoplasm"/>
    <property type="evidence" value="ECO:0007669"/>
    <property type="project" value="TreeGrafter"/>
</dbReference>
<organism evidence="8 9">
    <name type="scientific">Phaseolus coccineus</name>
    <name type="common">Scarlet runner bean</name>
    <name type="synonym">Phaseolus multiflorus</name>
    <dbReference type="NCBI Taxonomy" id="3886"/>
    <lineage>
        <taxon>Eukaryota</taxon>
        <taxon>Viridiplantae</taxon>
        <taxon>Streptophyta</taxon>
        <taxon>Embryophyta</taxon>
        <taxon>Tracheophyta</taxon>
        <taxon>Spermatophyta</taxon>
        <taxon>Magnoliopsida</taxon>
        <taxon>eudicotyledons</taxon>
        <taxon>Gunneridae</taxon>
        <taxon>Pentapetalae</taxon>
        <taxon>rosids</taxon>
        <taxon>fabids</taxon>
        <taxon>Fabales</taxon>
        <taxon>Fabaceae</taxon>
        <taxon>Papilionoideae</taxon>
        <taxon>50 kb inversion clade</taxon>
        <taxon>NPAAA clade</taxon>
        <taxon>indigoferoid/millettioid clade</taxon>
        <taxon>Phaseoleae</taxon>
        <taxon>Phaseolus</taxon>
    </lineage>
</organism>
<evidence type="ECO:0000256" key="6">
    <source>
        <dbReference type="PIRSR" id="PIRSR016020-2"/>
    </source>
</evidence>
<evidence type="ECO:0000313" key="8">
    <source>
        <dbReference type="EMBL" id="KAK7366703.1"/>
    </source>
</evidence>
<dbReference type="AlphaFoldDB" id="A0AAN9NA43"/>
<keyword evidence="9" id="KW-1185">Reference proteome</keyword>
<name>A0AAN9NA43_PHACN</name>
<feature type="binding site" evidence="6">
    <location>
        <position position="90"/>
    </location>
    <ligand>
        <name>substrate</name>
    </ligand>
</feature>
<feature type="compositionally biased region" description="Polar residues" evidence="7">
    <location>
        <begin position="1"/>
        <end position="21"/>
    </location>
</feature>
<feature type="region of interest" description="Disordered" evidence="7">
    <location>
        <begin position="1"/>
        <end position="22"/>
    </location>
</feature>
<gene>
    <name evidence="8" type="ORF">VNO80_08700</name>
</gene>
<dbReference type="Proteomes" id="UP001374584">
    <property type="component" value="Unassembled WGS sequence"/>
</dbReference>
<dbReference type="InterPro" id="IPR014718">
    <property type="entry name" value="GH-type_carb-bd"/>
</dbReference>
<dbReference type="Gene3D" id="2.70.98.10">
    <property type="match status" value="1"/>
</dbReference>
<comment type="catalytic activity">
    <reaction evidence="1">
        <text>alpha-D-glucose 6-phosphate = beta-D-glucose 6-phosphate</text>
        <dbReference type="Rhea" id="RHEA:16249"/>
        <dbReference type="ChEBI" id="CHEBI:58225"/>
        <dbReference type="ChEBI" id="CHEBI:58247"/>
        <dbReference type="EC" id="5.1.3.15"/>
    </reaction>
</comment>
<feature type="binding site" evidence="6">
    <location>
        <position position="113"/>
    </location>
    <ligand>
        <name>substrate</name>
    </ligand>
</feature>